<dbReference type="InterPro" id="IPR040756">
    <property type="entry name" value="Peptidase_M61_N"/>
</dbReference>
<dbReference type="InterPro" id="IPR007963">
    <property type="entry name" value="Peptidase_M61_catalytic"/>
</dbReference>
<dbReference type="GO" id="GO:0004177">
    <property type="term" value="F:aminopeptidase activity"/>
    <property type="evidence" value="ECO:0007669"/>
    <property type="project" value="UniProtKB-KW"/>
</dbReference>
<dbReference type="InterPro" id="IPR036034">
    <property type="entry name" value="PDZ_sf"/>
</dbReference>
<dbReference type="OrthoDB" id="9778516at2"/>
<dbReference type="eggNOG" id="COG3975">
    <property type="taxonomic scope" value="Bacteria"/>
</dbReference>
<dbReference type="Gene3D" id="1.10.390.10">
    <property type="entry name" value="Neutral Protease Domain 2"/>
    <property type="match status" value="1"/>
</dbReference>
<dbReference type="InterPro" id="IPR027268">
    <property type="entry name" value="Peptidase_M4/M1_CTD_sf"/>
</dbReference>
<dbReference type="Proteomes" id="UP000054363">
    <property type="component" value="Unassembled WGS sequence"/>
</dbReference>
<keyword evidence="3" id="KW-0031">Aminopeptidase</keyword>
<name>A0A094JH58_9GAMM</name>
<dbReference type="Gene3D" id="2.60.40.3650">
    <property type="match status" value="1"/>
</dbReference>
<dbReference type="InterPro" id="IPR024191">
    <property type="entry name" value="Peptidase_M61"/>
</dbReference>
<keyword evidence="3" id="KW-0378">Hydrolase</keyword>
<keyword evidence="4" id="KW-1185">Reference proteome</keyword>
<feature type="domain" description="Peptidase M61 N-terminal" evidence="2">
    <location>
        <begin position="3"/>
        <end position="173"/>
    </location>
</feature>
<evidence type="ECO:0000259" key="1">
    <source>
        <dbReference type="Pfam" id="PF05299"/>
    </source>
</evidence>
<dbReference type="PIRSF" id="PIRSF016493">
    <property type="entry name" value="Glycyl_aminpptds"/>
    <property type="match status" value="1"/>
</dbReference>
<dbReference type="Pfam" id="PF05299">
    <property type="entry name" value="Peptidase_M61"/>
    <property type="match status" value="1"/>
</dbReference>
<feature type="domain" description="Peptidase M61 catalytic" evidence="1">
    <location>
        <begin position="269"/>
        <end position="385"/>
    </location>
</feature>
<organism evidence="3 4">
    <name type="scientific">Pseudidiomarina salinarum</name>
    <dbReference type="NCBI Taxonomy" id="435908"/>
    <lineage>
        <taxon>Bacteria</taxon>
        <taxon>Pseudomonadati</taxon>
        <taxon>Pseudomonadota</taxon>
        <taxon>Gammaproteobacteria</taxon>
        <taxon>Alteromonadales</taxon>
        <taxon>Idiomarinaceae</taxon>
        <taxon>Pseudidiomarina</taxon>
    </lineage>
</organism>
<dbReference type="STRING" id="435908.IDSA_04050"/>
<evidence type="ECO:0000313" key="4">
    <source>
        <dbReference type="Proteomes" id="UP000054363"/>
    </source>
</evidence>
<sequence>MLHYSITPSDLHAHLFSVSLEISEPASDGVQLTLPAWIPGSYMIRDFARNVVDLRAEANGQPLKVTSVDKQTWQLAATDGPVTVHYQVYAFDLSVRSAYLDQYFGFFNNSSLCLAVQGQADRSCTLAISLPDTETPWQLATGMPRQSGDQFGSGVFTAGSYEELIDYPVLMGQLAIQEFIAGGLKHGLVVAGHHYGDLGRISGDLAQICEYQIDLFDHQVPFESYLFLTIVVGKGFGGLEHRNSTALLCSRKDLILPGKQTIDNDYRGFLSLCSHEYFHSWNIKTLKPREFIPYRLAAEQYTRQLWFYEGITSYFDDYVLHQCGLIDAATYLQLVGDTIARVQRSTGANRQTVTDSSLYAWTKFYKQDENSPNSIVSYYAKGGLIALCLDLLLRRDSDHQVTLGTVMRDYWLEYGATGKGTEDESFASFVEQKYSVKLAAFLERALYSTDPLPLNELLSEFGVELSHEVAADDNTIGGKPASNNIPVALGAKYKASPQGLELQTVYNGEAAERAGLSAQDRIIAIDRLQVTEQSVKEVFDRYQPDQQVTVHAFRRDELLSLKLVWDKPRANNRVLRVKRPEQLKGWLNPKR</sequence>
<comment type="caution">
    <text evidence="3">The sequence shown here is derived from an EMBL/GenBank/DDBJ whole genome shotgun (WGS) entry which is preliminary data.</text>
</comment>
<dbReference type="Pfam" id="PF17899">
    <property type="entry name" value="Peptidase_M61_N"/>
    <property type="match status" value="1"/>
</dbReference>
<dbReference type="SUPFAM" id="SSF50156">
    <property type="entry name" value="PDZ domain-like"/>
    <property type="match status" value="1"/>
</dbReference>
<protein>
    <submittedName>
        <fullName evidence="3">Aminopeptidase</fullName>
    </submittedName>
</protein>
<evidence type="ECO:0000313" key="3">
    <source>
        <dbReference type="EMBL" id="KFZ31866.1"/>
    </source>
</evidence>
<reference evidence="3 4" key="1">
    <citation type="submission" date="2014-06" db="EMBL/GenBank/DDBJ databases">
        <title>The draft genome sequence of Idiomarina salinarum ISL-52.</title>
        <authorList>
            <person name="Du J."/>
            <person name="Shao Z."/>
        </authorList>
    </citation>
    <scope>NUCLEOTIDE SEQUENCE [LARGE SCALE GENOMIC DNA]</scope>
    <source>
        <strain evidence="3 4">ISL-52</strain>
    </source>
</reference>
<proteinExistence type="predicted"/>
<dbReference type="Gene3D" id="2.30.42.10">
    <property type="match status" value="1"/>
</dbReference>
<dbReference type="SUPFAM" id="SSF55486">
    <property type="entry name" value="Metalloproteases ('zincins'), catalytic domain"/>
    <property type="match status" value="1"/>
</dbReference>
<dbReference type="EMBL" id="JPER01000001">
    <property type="protein sequence ID" value="KFZ31866.1"/>
    <property type="molecule type" value="Genomic_DNA"/>
</dbReference>
<dbReference type="AlphaFoldDB" id="A0A094JH58"/>
<accession>A0A094JH58</accession>
<evidence type="ECO:0000259" key="2">
    <source>
        <dbReference type="Pfam" id="PF17899"/>
    </source>
</evidence>
<keyword evidence="3" id="KW-0645">Protease</keyword>
<gene>
    <name evidence="3" type="ORF">IDSA_04050</name>
</gene>
<dbReference type="RefSeq" id="WP_034774396.1">
    <property type="nucleotide sequence ID" value="NZ_JPER01000001.1"/>
</dbReference>